<sequence>MKKRNLKSLKLNKKSIIRFENMLTGGLAPTTTSVTTYSIEYSNCDWCPIDDAPSGDISAWFPGNC</sequence>
<protein>
    <submittedName>
        <fullName evidence="1">Uncharacterized protein</fullName>
    </submittedName>
</protein>
<dbReference type="Proteomes" id="UP000244090">
    <property type="component" value="Unassembled WGS sequence"/>
</dbReference>
<keyword evidence="2" id="KW-1185">Reference proteome</keyword>
<accession>A0A2T6C7B9</accession>
<reference evidence="1 2" key="1">
    <citation type="submission" date="2018-04" db="EMBL/GenBank/DDBJ databases">
        <title>Genomic Encyclopedia of Archaeal and Bacterial Type Strains, Phase II (KMG-II): from individual species to whole genera.</title>
        <authorList>
            <person name="Goeker M."/>
        </authorList>
    </citation>
    <scope>NUCLEOTIDE SEQUENCE [LARGE SCALE GENOMIC DNA]</scope>
    <source>
        <strain evidence="1 2">DSM 25731</strain>
    </source>
</reference>
<comment type="caution">
    <text evidence="1">The sequence shown here is derived from an EMBL/GenBank/DDBJ whole genome shotgun (WGS) entry which is preliminary data.</text>
</comment>
<dbReference type="RefSeq" id="WP_108113550.1">
    <property type="nucleotide sequence ID" value="NZ_QBKT01000001.1"/>
</dbReference>
<dbReference type="EMBL" id="QBKT01000001">
    <property type="protein sequence ID" value="PTX64210.1"/>
    <property type="molecule type" value="Genomic_DNA"/>
</dbReference>
<evidence type="ECO:0000313" key="1">
    <source>
        <dbReference type="EMBL" id="PTX64210.1"/>
    </source>
</evidence>
<evidence type="ECO:0000313" key="2">
    <source>
        <dbReference type="Proteomes" id="UP000244090"/>
    </source>
</evidence>
<organism evidence="1 2">
    <name type="scientific">Kordia periserrulae</name>
    <dbReference type="NCBI Taxonomy" id="701523"/>
    <lineage>
        <taxon>Bacteria</taxon>
        <taxon>Pseudomonadati</taxon>
        <taxon>Bacteroidota</taxon>
        <taxon>Flavobacteriia</taxon>
        <taxon>Flavobacteriales</taxon>
        <taxon>Flavobacteriaceae</taxon>
        <taxon>Kordia</taxon>
    </lineage>
</organism>
<name>A0A2T6C7B9_9FLAO</name>
<dbReference type="AlphaFoldDB" id="A0A2T6C7B9"/>
<gene>
    <name evidence="1" type="ORF">C8N46_101821</name>
</gene>
<proteinExistence type="predicted"/>